<comment type="caution">
    <text evidence="2">The sequence shown here is derived from an EMBL/GenBank/DDBJ whole genome shotgun (WGS) entry which is preliminary data.</text>
</comment>
<protein>
    <submittedName>
        <fullName evidence="2">Uncharacterized protein</fullName>
    </submittedName>
</protein>
<evidence type="ECO:0000313" key="3">
    <source>
        <dbReference type="Proteomes" id="UP000193566"/>
    </source>
</evidence>
<name>A0ABY1MHD0_RHORH</name>
<evidence type="ECO:0000313" key="2">
    <source>
        <dbReference type="EMBL" id="SMG55832.1"/>
    </source>
</evidence>
<dbReference type="EMBL" id="FXAV01000018">
    <property type="protein sequence ID" value="SMG55832.1"/>
    <property type="molecule type" value="Genomic_DNA"/>
</dbReference>
<feature type="region of interest" description="Disordered" evidence="1">
    <location>
        <begin position="1"/>
        <end position="34"/>
    </location>
</feature>
<accession>A0ABY1MHD0</accession>
<feature type="compositionally biased region" description="Basic and acidic residues" evidence="1">
    <location>
        <begin position="9"/>
        <end position="22"/>
    </location>
</feature>
<keyword evidence="3" id="KW-1185">Reference proteome</keyword>
<dbReference type="Proteomes" id="UP000193566">
    <property type="component" value="Unassembled WGS sequence"/>
</dbReference>
<evidence type="ECO:0000256" key="1">
    <source>
        <dbReference type="SAM" id="MobiDB-lite"/>
    </source>
</evidence>
<sequence>MPSAPLEPKAFEYDDPRSHYDPDSEAGNGHQSAQ</sequence>
<organism evidence="2 3">
    <name type="scientific">Rhodococcus rhodochrous J3</name>
    <dbReference type="NCBI Taxonomy" id="903528"/>
    <lineage>
        <taxon>Bacteria</taxon>
        <taxon>Bacillati</taxon>
        <taxon>Actinomycetota</taxon>
        <taxon>Actinomycetes</taxon>
        <taxon>Mycobacteriales</taxon>
        <taxon>Nocardiaceae</taxon>
        <taxon>Rhodococcus</taxon>
    </lineage>
</organism>
<reference evidence="2 3" key="1">
    <citation type="submission" date="2017-04" db="EMBL/GenBank/DDBJ databases">
        <authorList>
            <person name="Varghese N."/>
            <person name="Submissions S."/>
        </authorList>
    </citation>
    <scope>NUCLEOTIDE SEQUENCE [LARGE SCALE GENOMIC DNA]</scope>
    <source>
        <strain evidence="2 3">J3</strain>
    </source>
</reference>
<gene>
    <name evidence="2" type="ORF">SAMN02745947_04688</name>
</gene>
<proteinExistence type="predicted"/>